<dbReference type="FunFam" id="3.90.79.10:FF:000037">
    <property type="entry name" value="Nudix hydrolase 2"/>
    <property type="match status" value="1"/>
</dbReference>
<evidence type="ECO:0000313" key="14">
    <source>
        <dbReference type="Ensembl" id="ENSAZOP00000004645.1"/>
    </source>
</evidence>
<dbReference type="GO" id="GO:0004081">
    <property type="term" value="F:bis(5'-nucleosyl)-tetraphosphatase (asymmetrical) activity"/>
    <property type="evidence" value="ECO:0007669"/>
    <property type="project" value="UniProtKB-EC"/>
</dbReference>
<keyword evidence="15" id="KW-1185">Reference proteome</keyword>
<dbReference type="PRINTS" id="PR01405">
    <property type="entry name" value="TETRPHPHTASE"/>
</dbReference>
<organism evidence="14 15">
    <name type="scientific">Anas zonorhyncha</name>
    <name type="common">Eastern spot-billed duck</name>
    <dbReference type="NCBI Taxonomy" id="75864"/>
    <lineage>
        <taxon>Eukaryota</taxon>
        <taxon>Metazoa</taxon>
        <taxon>Chordata</taxon>
        <taxon>Craniata</taxon>
        <taxon>Vertebrata</taxon>
        <taxon>Euteleostomi</taxon>
        <taxon>Archelosauria</taxon>
        <taxon>Archosauria</taxon>
        <taxon>Dinosauria</taxon>
        <taxon>Saurischia</taxon>
        <taxon>Theropoda</taxon>
        <taxon>Coelurosauria</taxon>
        <taxon>Aves</taxon>
        <taxon>Neognathae</taxon>
        <taxon>Galloanserae</taxon>
        <taxon>Anseriformes</taxon>
        <taxon>Anatidae</taxon>
        <taxon>Anatinae</taxon>
        <taxon>Anas</taxon>
    </lineage>
</organism>
<evidence type="ECO:0000256" key="2">
    <source>
        <dbReference type="ARBA" id="ARBA00005582"/>
    </source>
</evidence>
<feature type="domain" description="Nudix hydrolase" evidence="13">
    <location>
        <begin position="67"/>
        <end position="207"/>
    </location>
</feature>
<evidence type="ECO:0000256" key="8">
    <source>
        <dbReference type="ARBA" id="ARBA00029676"/>
    </source>
</evidence>
<comment type="similarity">
    <text evidence="2">Belongs to the Nudix hydrolase family.</text>
</comment>
<dbReference type="PROSITE" id="PS51462">
    <property type="entry name" value="NUDIX"/>
    <property type="match status" value="1"/>
</dbReference>
<comment type="catalytic activity">
    <reaction evidence="12">
        <text>P(1),P(4)-bis(5'-guanosyl) tetraphosphate + H2O = GMP + GTP + 2 H(+)</text>
        <dbReference type="Rhea" id="RHEA:22484"/>
        <dbReference type="ChEBI" id="CHEBI:15377"/>
        <dbReference type="ChEBI" id="CHEBI:15378"/>
        <dbReference type="ChEBI" id="CHEBI:37565"/>
        <dbReference type="ChEBI" id="CHEBI:57553"/>
        <dbReference type="ChEBI" id="CHEBI:58115"/>
        <dbReference type="EC" id="3.6.1.17"/>
    </reaction>
</comment>
<proteinExistence type="inferred from homology"/>
<evidence type="ECO:0000256" key="5">
    <source>
        <dbReference type="ARBA" id="ARBA00022741"/>
    </source>
</evidence>
<dbReference type="CDD" id="cd03428">
    <property type="entry name" value="NUDIX_Ap4A_Nudt2"/>
    <property type="match status" value="1"/>
</dbReference>
<dbReference type="PANTHER" id="PTHR21340">
    <property type="entry name" value="DIADENOSINE 5,5-P1,P4-TETRAPHOSPHATE PYROPHOSPHOHYDROLASE MUTT"/>
    <property type="match status" value="1"/>
</dbReference>
<evidence type="ECO:0000256" key="10">
    <source>
        <dbReference type="ARBA" id="ARBA00045172"/>
    </source>
</evidence>
<dbReference type="SUPFAM" id="SSF55811">
    <property type="entry name" value="Nudix"/>
    <property type="match status" value="1"/>
</dbReference>
<evidence type="ECO:0000256" key="1">
    <source>
        <dbReference type="ARBA" id="ARBA00001968"/>
    </source>
</evidence>
<comment type="catalytic activity">
    <reaction evidence="11">
        <text>a 5'-end CoA-ribonucleoside in mRNA + H2O = a 5'-end phospho-adenosine-phospho-ribonucleoside in mRNA + (R)-4'-phosphopantetheine + 2 H(+)</text>
        <dbReference type="Rhea" id="RHEA:67592"/>
        <dbReference type="Rhea" id="RHEA-COMP:15719"/>
        <dbReference type="Rhea" id="RHEA-COMP:17276"/>
        <dbReference type="ChEBI" id="CHEBI:15377"/>
        <dbReference type="ChEBI" id="CHEBI:15378"/>
        <dbReference type="ChEBI" id="CHEBI:61723"/>
        <dbReference type="ChEBI" id="CHEBI:144051"/>
        <dbReference type="ChEBI" id="CHEBI:172371"/>
    </reaction>
    <physiologicalReaction direction="left-to-right" evidence="11">
        <dbReference type="Rhea" id="RHEA:67593"/>
    </physiologicalReaction>
</comment>
<comment type="function">
    <text evidence="10">Catalyzes the asymmetric hydrolysis of diadenosine 5',5'''-P1,P4-tetraphosphate (Ap4A) to yield AMP and ATP. Exhibits decapping activity towards FAD-capped RNAs and dpCoA-capped RNAs in vitro.</text>
</comment>
<name>A0A8B9U958_9AVES</name>
<dbReference type="InterPro" id="IPR020084">
    <property type="entry name" value="NUDIX_hydrolase_CS"/>
</dbReference>
<dbReference type="InterPro" id="IPR015797">
    <property type="entry name" value="NUDIX_hydrolase-like_dom_sf"/>
</dbReference>
<comment type="catalytic activity">
    <reaction evidence="7">
        <text>a 5'-end FAD-phospho-ribonucleoside in mRNA + H2O = a 5'-end phospho-adenosine-phospho-ribonucleoside in mRNA + FMN + 2 H(+)</text>
        <dbReference type="Rhea" id="RHEA:67588"/>
        <dbReference type="Rhea" id="RHEA-COMP:15719"/>
        <dbReference type="Rhea" id="RHEA-COMP:17275"/>
        <dbReference type="ChEBI" id="CHEBI:15377"/>
        <dbReference type="ChEBI" id="CHEBI:15378"/>
        <dbReference type="ChEBI" id="CHEBI:58210"/>
        <dbReference type="ChEBI" id="CHEBI:144051"/>
        <dbReference type="ChEBI" id="CHEBI:172372"/>
    </reaction>
    <physiologicalReaction direction="left-to-right" evidence="7">
        <dbReference type="Rhea" id="RHEA:67589"/>
    </physiologicalReaction>
</comment>
<dbReference type="InterPro" id="IPR000086">
    <property type="entry name" value="NUDIX_hydrolase_dom"/>
</dbReference>
<dbReference type="PROSITE" id="PS00893">
    <property type="entry name" value="NUDIX_BOX"/>
    <property type="match status" value="1"/>
</dbReference>
<keyword evidence="6" id="KW-0378">Hydrolase</keyword>
<dbReference type="GO" id="GO:0000166">
    <property type="term" value="F:nucleotide binding"/>
    <property type="evidence" value="ECO:0007669"/>
    <property type="project" value="UniProtKB-KW"/>
</dbReference>
<reference evidence="14" key="1">
    <citation type="submission" date="2025-05" db="UniProtKB">
        <authorList>
            <consortium name="Ensembl"/>
        </authorList>
    </citation>
    <scope>IDENTIFICATION</scope>
</reference>
<evidence type="ECO:0000256" key="7">
    <source>
        <dbReference type="ARBA" id="ARBA00024504"/>
    </source>
</evidence>
<dbReference type="Ensembl" id="ENSAZOT00000004953.1">
    <property type="protein sequence ID" value="ENSAZOP00000004637.1"/>
    <property type="gene ID" value="ENSAZOG00000002976.1"/>
</dbReference>
<dbReference type="Ensembl" id="ENSAZOT00000004961.1">
    <property type="protein sequence ID" value="ENSAZOP00000004645.1"/>
    <property type="gene ID" value="ENSAZOG00000002976.1"/>
</dbReference>
<dbReference type="InterPro" id="IPR051325">
    <property type="entry name" value="Nudix_hydrolase_domain"/>
</dbReference>
<dbReference type="Pfam" id="PF00293">
    <property type="entry name" value="NUDIX"/>
    <property type="match status" value="1"/>
</dbReference>
<dbReference type="GO" id="GO:0006754">
    <property type="term" value="P:ATP biosynthetic process"/>
    <property type="evidence" value="ECO:0007669"/>
    <property type="project" value="TreeGrafter"/>
</dbReference>
<evidence type="ECO:0000313" key="15">
    <source>
        <dbReference type="Proteomes" id="UP000694549"/>
    </source>
</evidence>
<protein>
    <recommendedName>
        <fullName evidence="4">Bis(5'-nucleosyl)-tetraphosphatase [asymmetrical]</fullName>
        <ecNumber evidence="3">3.6.1.17</ecNumber>
    </recommendedName>
    <alternativeName>
        <fullName evidence="9">Diadenosine 5',5'''-P1,P4-tetraphosphate asymmetrical hydrolase</fullName>
    </alternativeName>
    <alternativeName>
        <fullName evidence="8">Nucleoside diphosphate-linked moiety X motif 2</fullName>
    </alternativeName>
</protein>
<dbReference type="AlphaFoldDB" id="A0A8B9U958"/>
<evidence type="ECO:0000256" key="3">
    <source>
        <dbReference type="ARBA" id="ARBA00012447"/>
    </source>
</evidence>
<dbReference type="Gene3D" id="3.90.79.10">
    <property type="entry name" value="Nucleoside Triphosphate Pyrophosphohydrolase"/>
    <property type="match status" value="1"/>
</dbReference>
<evidence type="ECO:0000256" key="4">
    <source>
        <dbReference type="ARBA" id="ARBA00018911"/>
    </source>
</evidence>
<evidence type="ECO:0000256" key="6">
    <source>
        <dbReference type="ARBA" id="ARBA00022801"/>
    </source>
</evidence>
<evidence type="ECO:0000256" key="12">
    <source>
        <dbReference type="ARBA" id="ARBA00048896"/>
    </source>
</evidence>
<evidence type="ECO:0000259" key="13">
    <source>
        <dbReference type="PROSITE" id="PS51462"/>
    </source>
</evidence>
<evidence type="ECO:0000256" key="11">
    <source>
        <dbReference type="ARBA" id="ARBA00048667"/>
    </source>
</evidence>
<dbReference type="Proteomes" id="UP000694549">
    <property type="component" value="Unplaced"/>
</dbReference>
<comment type="cofactor">
    <cofactor evidence="1">
        <name>a divalent metal cation</name>
        <dbReference type="ChEBI" id="CHEBI:60240"/>
    </cofactor>
</comment>
<sequence length="214" mass="23510">MATTPRPLQTVARAARWGGANQTEGGGVKGVRAGRACAAIGSKSCQSRVGPASSFPHPEAKGTSGEMAARACGLIIYRRLQPAASSRPADGIEYLLLQTSYGTHHWTPPKGHVDPGEDDLQTAFRETQEEAGLQANQLTLVEGYKKELHYPVHGKPKTVVYWLAEVKDCNTEIKLSDEHQAFRWLKLEDACKFAEYEDMQATLKDVHQFLCSKE</sequence>
<dbReference type="GO" id="GO:0006167">
    <property type="term" value="P:AMP biosynthetic process"/>
    <property type="evidence" value="ECO:0007669"/>
    <property type="project" value="TreeGrafter"/>
</dbReference>
<keyword evidence="5" id="KW-0547">Nucleotide-binding</keyword>
<dbReference type="InterPro" id="IPR003565">
    <property type="entry name" value="Tetra_PHTase"/>
</dbReference>
<dbReference type="PANTHER" id="PTHR21340:SF0">
    <property type="entry name" value="BIS(5'-NUCLEOSYL)-TETRAPHOSPHATASE [ASYMMETRICAL]"/>
    <property type="match status" value="1"/>
</dbReference>
<accession>A0A8B9U958</accession>
<evidence type="ECO:0000256" key="9">
    <source>
        <dbReference type="ARBA" id="ARBA00032644"/>
    </source>
</evidence>
<dbReference type="EC" id="3.6.1.17" evidence="3"/>